<dbReference type="KEGG" id="rht:NT26_p10047"/>
<name>L0NNJ7_9HYPH</name>
<dbReference type="EMBL" id="FO082821">
    <property type="protein sequence ID" value="CCF22072.1"/>
    <property type="molecule type" value="Genomic_DNA"/>
</dbReference>
<evidence type="ECO:0000313" key="1">
    <source>
        <dbReference type="EMBL" id="CCF22072.1"/>
    </source>
</evidence>
<keyword evidence="2" id="KW-1185">Reference proteome</keyword>
<protein>
    <submittedName>
        <fullName evidence="1">Uncharacterized protein</fullName>
    </submittedName>
</protein>
<sequence>MCVIAKLEYGWNRRVHREAIATERSGEENPLGLHAKAGPDVLCAALDYVRPLRSGLKTRPS</sequence>
<dbReference type="AlphaFoldDB" id="L0NNJ7"/>
<proteinExistence type="predicted"/>
<gene>
    <name evidence="1" type="ORF">NT26_p10047</name>
</gene>
<keyword evidence="1" id="KW-0614">Plasmid</keyword>
<organism evidence="1 2">
    <name type="scientific">Pseudorhizobium banfieldiae</name>
    <dbReference type="NCBI Taxonomy" id="1125847"/>
    <lineage>
        <taxon>Bacteria</taxon>
        <taxon>Pseudomonadati</taxon>
        <taxon>Pseudomonadota</taxon>
        <taxon>Alphaproteobacteria</taxon>
        <taxon>Hyphomicrobiales</taxon>
        <taxon>Rhizobiaceae</taxon>
        <taxon>Rhizobium/Agrobacterium group</taxon>
        <taxon>Pseudorhizobium</taxon>
    </lineage>
</organism>
<geneLocation type="plasmid" evidence="1 2">
    <name>NT26_p1</name>
</geneLocation>
<reference evidence="1 2" key="1">
    <citation type="journal article" date="2013" name="Genome Biol. Evol.">
        <title>Life in an arsenic-containing gold mine: genome and physiology of the autotrophic arsenite-oxidizing bacterium rhizobium sp. NT-26.</title>
        <authorList>
            <person name="Andres J."/>
            <person name="Arsene-Ploetze F."/>
            <person name="Barbe V."/>
            <person name="Brochier-Armanet C."/>
            <person name="Cleiss-Arnold J."/>
            <person name="Coppee J.Y."/>
            <person name="Dillies M.A."/>
            <person name="Geist"/>
            <person name="L"/>
            <person name="Joublin A."/>
            <person name="Koechler S."/>
            <person name="Lassalle F."/>
            <person name="Marchal M."/>
            <person name="Medigue C."/>
            <person name="Muller D."/>
            <person name="Nesme X."/>
            <person name="Plewniak F."/>
            <person name="Proux C."/>
            <person name="Ramirez-Bahena M.H."/>
            <person name="Schenowitz C."/>
            <person name="Sismeiro O."/>
            <person name="Vallenet D."/>
            <person name="Santini J.M."/>
            <person name="Bertin P.N."/>
        </authorList>
    </citation>
    <scope>NUCLEOTIDE SEQUENCE [LARGE SCALE GENOMIC DNA]</scope>
    <source>
        <strain evidence="1 2">NT-26</strain>
        <plasmid evidence="1 2">NT26_p1</plasmid>
    </source>
</reference>
<accession>L0NNJ7</accession>
<evidence type="ECO:0000313" key="2">
    <source>
        <dbReference type="Proteomes" id="UP000010792"/>
    </source>
</evidence>
<dbReference type="Proteomes" id="UP000010792">
    <property type="component" value="Plasmid NT26_p1"/>
</dbReference>